<evidence type="ECO:0000313" key="1">
    <source>
        <dbReference type="EMBL" id="KAG5600133.1"/>
    </source>
</evidence>
<gene>
    <name evidence="1" type="ORF">H5410_031503</name>
</gene>
<keyword evidence="2" id="KW-1185">Reference proteome</keyword>
<dbReference type="AlphaFoldDB" id="A0A9J5YJD1"/>
<evidence type="ECO:0008006" key="3">
    <source>
        <dbReference type="Google" id="ProtNLM"/>
    </source>
</evidence>
<dbReference type="PANTHER" id="PTHR31286:SF179">
    <property type="entry name" value="RNASE H TYPE-1 DOMAIN-CONTAINING PROTEIN"/>
    <property type="match status" value="1"/>
</dbReference>
<dbReference type="EMBL" id="JACXVP010000006">
    <property type="protein sequence ID" value="KAG5600133.1"/>
    <property type="molecule type" value="Genomic_DNA"/>
</dbReference>
<dbReference type="InterPro" id="IPR040256">
    <property type="entry name" value="At4g02000-like"/>
</dbReference>
<reference evidence="1 2" key="1">
    <citation type="submission" date="2020-09" db="EMBL/GenBank/DDBJ databases">
        <title>De no assembly of potato wild relative species, Solanum commersonii.</title>
        <authorList>
            <person name="Cho K."/>
        </authorList>
    </citation>
    <scope>NUCLEOTIDE SEQUENCE [LARGE SCALE GENOMIC DNA]</scope>
    <source>
        <strain evidence="1">LZ3.2</strain>
        <tissue evidence="1">Leaf</tissue>
    </source>
</reference>
<organism evidence="1 2">
    <name type="scientific">Solanum commersonii</name>
    <name type="common">Commerson's wild potato</name>
    <name type="synonym">Commerson's nightshade</name>
    <dbReference type="NCBI Taxonomy" id="4109"/>
    <lineage>
        <taxon>Eukaryota</taxon>
        <taxon>Viridiplantae</taxon>
        <taxon>Streptophyta</taxon>
        <taxon>Embryophyta</taxon>
        <taxon>Tracheophyta</taxon>
        <taxon>Spermatophyta</taxon>
        <taxon>Magnoliopsida</taxon>
        <taxon>eudicotyledons</taxon>
        <taxon>Gunneridae</taxon>
        <taxon>Pentapetalae</taxon>
        <taxon>asterids</taxon>
        <taxon>lamiids</taxon>
        <taxon>Solanales</taxon>
        <taxon>Solanaceae</taxon>
        <taxon>Solanoideae</taxon>
        <taxon>Solaneae</taxon>
        <taxon>Solanum</taxon>
    </lineage>
</organism>
<accession>A0A9J5YJD1</accession>
<evidence type="ECO:0000313" key="2">
    <source>
        <dbReference type="Proteomes" id="UP000824120"/>
    </source>
</evidence>
<dbReference type="OrthoDB" id="1001863at2759"/>
<dbReference type="Proteomes" id="UP000824120">
    <property type="component" value="Chromosome 6"/>
</dbReference>
<dbReference type="PANTHER" id="PTHR31286">
    <property type="entry name" value="GLYCINE-RICH CELL WALL STRUCTURAL PROTEIN 1.8-LIKE"/>
    <property type="match status" value="1"/>
</dbReference>
<protein>
    <recommendedName>
        <fullName evidence="3">DUF4283 domain-containing protein</fullName>
    </recommendedName>
</protein>
<proteinExistence type="predicted"/>
<name>A0A9J5YJD1_SOLCO</name>
<sequence>MAASQPLMEAGHRTYASLFRSTAGEVKWLPLKPISYQHGEPRVIWDQSEIEQMIINEDLQYAVVGKFSTLKWDPIFDSEEETSKAISWISFPSLPPNFFGKEIVFSLAAAIGKPLHVDMATKN</sequence>
<comment type="caution">
    <text evidence="1">The sequence shown here is derived from an EMBL/GenBank/DDBJ whole genome shotgun (WGS) entry which is preliminary data.</text>
</comment>